<name>A0ABU5BZG3_9GAMM</name>
<dbReference type="Gene3D" id="1.10.443.10">
    <property type="entry name" value="Intergrase catalytic core"/>
    <property type="match status" value="1"/>
</dbReference>
<sequence>MRTVQTLLGHADVRTTQIYTHVLGQSFAGVQSPLG</sequence>
<dbReference type="SUPFAM" id="SSF56349">
    <property type="entry name" value="DNA breaking-rejoining enzymes"/>
    <property type="match status" value="1"/>
</dbReference>
<keyword evidence="1" id="KW-0233">DNA recombination</keyword>
<reference evidence="3" key="1">
    <citation type="submission" date="2023-07" db="EMBL/GenBank/DDBJ databases">
        <authorList>
            <person name="de Witt J."/>
        </authorList>
    </citation>
    <scope>NUCLEOTIDE SEQUENCE [LARGE SCALE GENOMIC DNA]</scope>
    <source>
        <strain evidence="3">FZJ</strain>
    </source>
</reference>
<evidence type="ECO:0000256" key="1">
    <source>
        <dbReference type="ARBA" id="ARBA00023172"/>
    </source>
</evidence>
<dbReference type="InterPro" id="IPR011010">
    <property type="entry name" value="DNA_brk_join_enz"/>
</dbReference>
<keyword evidence="3" id="KW-1185">Reference proteome</keyword>
<evidence type="ECO:0000313" key="3">
    <source>
        <dbReference type="Proteomes" id="UP001281217"/>
    </source>
</evidence>
<accession>A0ABU5BZG3</accession>
<comment type="caution">
    <text evidence="2">The sequence shown here is derived from an EMBL/GenBank/DDBJ whole genome shotgun (WGS) entry which is preliminary data.</text>
</comment>
<evidence type="ECO:0000313" key="2">
    <source>
        <dbReference type="EMBL" id="MDX9688168.1"/>
    </source>
</evidence>
<dbReference type="InterPro" id="IPR013762">
    <property type="entry name" value="Integrase-like_cat_sf"/>
</dbReference>
<proteinExistence type="predicted"/>
<gene>
    <name evidence="2" type="ORF">RED13_002615</name>
</gene>
<protein>
    <submittedName>
        <fullName evidence="2">Tyrosine-type recombinase/integrase</fullName>
    </submittedName>
</protein>
<organism evidence="2 3">
    <name type="scientific">Halopseudomonas formosensis</name>
    <dbReference type="NCBI Taxonomy" id="1002526"/>
    <lineage>
        <taxon>Bacteria</taxon>
        <taxon>Pseudomonadati</taxon>
        <taxon>Pseudomonadota</taxon>
        <taxon>Gammaproteobacteria</taxon>
        <taxon>Pseudomonadales</taxon>
        <taxon>Pseudomonadaceae</taxon>
        <taxon>Halopseudomonas</taxon>
    </lineage>
</organism>
<dbReference type="Proteomes" id="UP001281217">
    <property type="component" value="Unassembled WGS sequence"/>
</dbReference>
<dbReference type="EMBL" id="JAVRDO010000006">
    <property type="protein sequence ID" value="MDX9688168.1"/>
    <property type="molecule type" value="Genomic_DNA"/>
</dbReference>